<protein>
    <submittedName>
        <fullName evidence="7">Heterodisulfide reductase-related iron-sulfur binding cluster</fullName>
    </submittedName>
</protein>
<evidence type="ECO:0000256" key="1">
    <source>
        <dbReference type="ARBA" id="ARBA00022485"/>
    </source>
</evidence>
<evidence type="ECO:0000256" key="5">
    <source>
        <dbReference type="ARBA" id="ARBA00023014"/>
    </source>
</evidence>
<dbReference type="Proteomes" id="UP001597124">
    <property type="component" value="Unassembled WGS sequence"/>
</dbReference>
<organism evidence="7 8">
    <name type="scientific">Sphingosinicella xenopeptidilytica</name>
    <dbReference type="NCBI Taxonomy" id="364098"/>
    <lineage>
        <taxon>Bacteria</taxon>
        <taxon>Pseudomonadati</taxon>
        <taxon>Pseudomonadota</taxon>
        <taxon>Alphaproteobacteria</taxon>
        <taxon>Sphingomonadales</taxon>
        <taxon>Sphingosinicellaceae</taxon>
        <taxon>Sphingosinicella</taxon>
    </lineage>
</organism>
<keyword evidence="5" id="KW-0411">Iron-sulfur</keyword>
<proteinExistence type="predicted"/>
<accession>A0ABW3C2Y2</accession>
<evidence type="ECO:0000259" key="6">
    <source>
        <dbReference type="Pfam" id="PF02754"/>
    </source>
</evidence>
<dbReference type="PANTHER" id="PTHR32479:SF19">
    <property type="entry name" value="ANAEROBIC GLYCEROL-3-PHOSPHATE DEHYDROGENASE SUBUNIT C"/>
    <property type="match status" value="1"/>
</dbReference>
<evidence type="ECO:0000313" key="7">
    <source>
        <dbReference type="EMBL" id="MFD0848789.1"/>
    </source>
</evidence>
<dbReference type="RefSeq" id="WP_381490165.1">
    <property type="nucleotide sequence ID" value="NZ_JBHTIK010000005.1"/>
</dbReference>
<dbReference type="Pfam" id="PF02754">
    <property type="entry name" value="CCG"/>
    <property type="match status" value="2"/>
</dbReference>
<dbReference type="InterPro" id="IPR004017">
    <property type="entry name" value="Cys_rich_dom"/>
</dbReference>
<evidence type="ECO:0000313" key="8">
    <source>
        <dbReference type="Proteomes" id="UP001597124"/>
    </source>
</evidence>
<sequence>MREGSLEAPTRHPIDWENPDYYDEAQLEAELTRVFDICHGCRRCFNLCDSFPILFDLIDESPSGEIDGLDPKTDYKAVVDACTLCDMCFMTKCPYVPPHEWALDVPHLMLRARAVEHRHGETHLADAEFAKTDRNGKLATFLSPLANWATDSGNGLTRTVMEKTAGIDREAWLPPFADTPLDRRGDLDRIDADASAPAVGRKAALYATCFANWNMPGPGEAAVKVLKANGVETRIVYPGCCGMPKLENGDLAAVAEQARTVAAAFAPLIDEGFDVVAVTPSCALMLKFEWPLILPNDPLVAKLAGATFDITEYVVDIAKKEGLAPGMQPLGGDIAIHLPCHSRAQNMGQKGAEMLRLIPDAKVGVVERCSGHGGKWGMFKTNFATALKVGKPAGRAMLKTNAAFMVSECPLAGPHLKQVMEREGGESVPEQVPHPIELLAKAYGL</sequence>
<reference evidence="8" key="1">
    <citation type="journal article" date="2019" name="Int. J. Syst. Evol. Microbiol.">
        <title>The Global Catalogue of Microorganisms (GCM) 10K type strain sequencing project: providing services to taxonomists for standard genome sequencing and annotation.</title>
        <authorList>
            <consortium name="The Broad Institute Genomics Platform"/>
            <consortium name="The Broad Institute Genome Sequencing Center for Infectious Disease"/>
            <person name="Wu L."/>
            <person name="Ma J."/>
        </authorList>
    </citation>
    <scope>NUCLEOTIDE SEQUENCE [LARGE SCALE GENOMIC DNA]</scope>
    <source>
        <strain evidence="8">CCUG 52537</strain>
    </source>
</reference>
<comment type="caution">
    <text evidence="7">The sequence shown here is derived from an EMBL/GenBank/DDBJ whole genome shotgun (WGS) entry which is preliminary data.</text>
</comment>
<feature type="domain" description="Cysteine-rich" evidence="6">
    <location>
        <begin position="334"/>
        <end position="410"/>
    </location>
</feature>
<evidence type="ECO:0000256" key="3">
    <source>
        <dbReference type="ARBA" id="ARBA00022737"/>
    </source>
</evidence>
<evidence type="ECO:0000256" key="2">
    <source>
        <dbReference type="ARBA" id="ARBA00022723"/>
    </source>
</evidence>
<gene>
    <name evidence="7" type="ORF">ACFQ00_10685</name>
</gene>
<evidence type="ECO:0000256" key="4">
    <source>
        <dbReference type="ARBA" id="ARBA00023004"/>
    </source>
</evidence>
<dbReference type="PANTHER" id="PTHR32479">
    <property type="entry name" value="GLYCOLATE OXIDASE IRON-SULFUR SUBUNIT"/>
    <property type="match status" value="1"/>
</dbReference>
<keyword evidence="4" id="KW-0408">Iron</keyword>
<feature type="domain" description="Cysteine-rich" evidence="6">
    <location>
        <begin position="204"/>
        <end position="287"/>
    </location>
</feature>
<keyword evidence="2" id="KW-0479">Metal-binding</keyword>
<keyword evidence="3" id="KW-0677">Repeat</keyword>
<dbReference type="EMBL" id="JBHTIK010000005">
    <property type="protein sequence ID" value="MFD0848789.1"/>
    <property type="molecule type" value="Genomic_DNA"/>
</dbReference>
<name>A0ABW3C2Y2_SPHXN</name>
<keyword evidence="1" id="KW-0004">4Fe-4S</keyword>
<dbReference type="SUPFAM" id="SSF54862">
    <property type="entry name" value="4Fe-4S ferredoxins"/>
    <property type="match status" value="1"/>
</dbReference>
<keyword evidence="8" id="KW-1185">Reference proteome</keyword>